<accession>A0AAX3MZ82</accession>
<dbReference type="InterPro" id="IPR029479">
    <property type="entry name" value="Nitroreductase"/>
</dbReference>
<feature type="domain" description="Nitroreductase" evidence="3">
    <location>
        <begin position="35"/>
        <end position="90"/>
    </location>
</feature>
<sequence>MSNKETQRQNVLEVSLQDVSAHRAPDYPVNPLFVERWSSRSFADQPVPQDVLYTVLEAARWAPSSNNLQPWRFYIAQTEEERELFKEFILPGNRIWSDHAPVLILLATDTRRDENGGVNGAHAFDAGAAWGSIALQAHLLGLATRAMGGYDRNKAREILDIPDYIELQAVIALGYRAGLDTLDERFREREIPNERRALSDSILELKRK</sequence>
<dbReference type="SUPFAM" id="SSF55469">
    <property type="entry name" value="FMN-dependent nitroreductase-like"/>
    <property type="match status" value="1"/>
</dbReference>
<dbReference type="AlphaFoldDB" id="A0AAX3MZ82"/>
<dbReference type="PANTHER" id="PTHR43673">
    <property type="entry name" value="NAD(P)H NITROREDUCTASE YDGI-RELATED"/>
    <property type="match status" value="1"/>
</dbReference>
<dbReference type="Proteomes" id="UP001220962">
    <property type="component" value="Chromosome"/>
</dbReference>
<evidence type="ECO:0000313" key="6">
    <source>
        <dbReference type="Proteomes" id="UP001220962"/>
    </source>
</evidence>
<evidence type="ECO:0000313" key="4">
    <source>
        <dbReference type="EMBL" id="WDH82908.1"/>
    </source>
</evidence>
<dbReference type="CDD" id="cd02138">
    <property type="entry name" value="TdsD-like"/>
    <property type="match status" value="1"/>
</dbReference>
<dbReference type="GO" id="GO:0016491">
    <property type="term" value="F:oxidoreductase activity"/>
    <property type="evidence" value="ECO:0007669"/>
    <property type="project" value="UniProtKB-KW"/>
</dbReference>
<dbReference type="EMBL" id="CP118101">
    <property type="protein sequence ID" value="WDH82908.1"/>
    <property type="molecule type" value="Genomic_DNA"/>
</dbReference>
<reference evidence="4 7" key="1">
    <citation type="submission" date="2023-02" db="EMBL/GenBank/DDBJ databases">
        <title>Pathogen: clinical or host-associated sample.</title>
        <authorList>
            <person name="Hergert J."/>
            <person name="Casey R."/>
            <person name="Wagner J."/>
            <person name="Young E.L."/>
            <person name="Oakeson K.F."/>
        </authorList>
    </citation>
    <scope>NUCLEOTIDE SEQUENCE</scope>
    <source>
        <strain evidence="5 7">2022CK-00829</strain>
        <strain evidence="4">2022CK-00830</strain>
    </source>
</reference>
<dbReference type="EMBL" id="CP118108">
    <property type="protein sequence ID" value="WDI02651.1"/>
    <property type="molecule type" value="Genomic_DNA"/>
</dbReference>
<keyword evidence="7" id="KW-1185">Reference proteome</keyword>
<dbReference type="Proteomes" id="UP001221519">
    <property type="component" value="Chromosome"/>
</dbReference>
<dbReference type="InterPro" id="IPR000415">
    <property type="entry name" value="Nitroreductase-like"/>
</dbReference>
<evidence type="ECO:0000313" key="5">
    <source>
        <dbReference type="EMBL" id="WDI02651.1"/>
    </source>
</evidence>
<evidence type="ECO:0000256" key="2">
    <source>
        <dbReference type="ARBA" id="ARBA00023002"/>
    </source>
</evidence>
<protein>
    <submittedName>
        <fullName evidence="4">Nitroreductase family protein</fullName>
    </submittedName>
</protein>
<gene>
    <name evidence="4" type="ORF">PUW23_01160</name>
    <name evidence="5" type="ORF">PUW25_01150</name>
</gene>
<evidence type="ECO:0000259" key="3">
    <source>
        <dbReference type="Pfam" id="PF00881"/>
    </source>
</evidence>
<proteinExistence type="inferred from homology"/>
<dbReference type="Pfam" id="PF00881">
    <property type="entry name" value="Nitroreductase"/>
    <property type="match status" value="2"/>
</dbReference>
<evidence type="ECO:0000256" key="1">
    <source>
        <dbReference type="ARBA" id="ARBA00007118"/>
    </source>
</evidence>
<organism evidence="4 6">
    <name type="scientific">Paenibacillus urinalis</name>
    <dbReference type="NCBI Taxonomy" id="521520"/>
    <lineage>
        <taxon>Bacteria</taxon>
        <taxon>Bacillati</taxon>
        <taxon>Bacillota</taxon>
        <taxon>Bacilli</taxon>
        <taxon>Bacillales</taxon>
        <taxon>Paenibacillaceae</taxon>
        <taxon>Paenibacillus</taxon>
    </lineage>
</organism>
<comment type="similarity">
    <text evidence="1">Belongs to the nitroreductase family.</text>
</comment>
<name>A0AAX3MZ82_9BACL</name>
<keyword evidence="2" id="KW-0560">Oxidoreductase</keyword>
<dbReference type="RefSeq" id="WP_205055152.1">
    <property type="nucleotide sequence ID" value="NZ_CP118101.1"/>
</dbReference>
<dbReference type="Gene3D" id="3.40.109.10">
    <property type="entry name" value="NADH Oxidase"/>
    <property type="match status" value="1"/>
</dbReference>
<evidence type="ECO:0000313" key="7">
    <source>
        <dbReference type="Proteomes" id="UP001221519"/>
    </source>
</evidence>
<dbReference type="PANTHER" id="PTHR43673:SF10">
    <property type="entry name" value="NADH DEHYDROGENASE_NAD(P)H NITROREDUCTASE XCC3605-RELATED"/>
    <property type="match status" value="1"/>
</dbReference>
<feature type="domain" description="Nitroreductase" evidence="3">
    <location>
        <begin position="97"/>
        <end position="175"/>
    </location>
</feature>